<feature type="chain" id="PRO_5017692939" description="SHOCT domain-containing protein" evidence="2">
    <location>
        <begin position="26"/>
        <end position="297"/>
    </location>
</feature>
<keyword evidence="1" id="KW-0812">Transmembrane</keyword>
<organism evidence="3 4">
    <name type="scientific">Flexistipes sinusarabici</name>
    <dbReference type="NCBI Taxonomy" id="2352"/>
    <lineage>
        <taxon>Bacteria</taxon>
        <taxon>Pseudomonadati</taxon>
        <taxon>Deferribacterota</taxon>
        <taxon>Deferribacteres</taxon>
        <taxon>Deferribacterales</taxon>
        <taxon>Flexistipitaceae</taxon>
        <taxon>Flexistipes</taxon>
    </lineage>
</organism>
<feature type="transmembrane region" description="Helical" evidence="1">
    <location>
        <begin position="219"/>
        <end position="238"/>
    </location>
</feature>
<protein>
    <recommendedName>
        <fullName evidence="5">SHOCT domain-containing protein</fullName>
    </recommendedName>
</protein>
<reference evidence="3 4" key="1">
    <citation type="journal article" date="2018" name="Nat. Biotechnol.">
        <title>A standardized bacterial taxonomy based on genome phylogeny substantially revises the tree of life.</title>
        <authorList>
            <person name="Parks D.H."/>
            <person name="Chuvochina M."/>
            <person name="Waite D.W."/>
            <person name="Rinke C."/>
            <person name="Skarshewski A."/>
            <person name="Chaumeil P.A."/>
            <person name="Hugenholtz P."/>
        </authorList>
    </citation>
    <scope>NUCLEOTIDE SEQUENCE [LARGE SCALE GENOMIC DNA]</scope>
    <source>
        <strain evidence="3">UBA8672</strain>
    </source>
</reference>
<evidence type="ECO:0000256" key="2">
    <source>
        <dbReference type="SAM" id="SignalP"/>
    </source>
</evidence>
<keyword evidence="1" id="KW-0472">Membrane</keyword>
<comment type="caution">
    <text evidence="3">The sequence shown here is derived from an EMBL/GenBank/DDBJ whole genome shotgun (WGS) entry which is preliminary data.</text>
</comment>
<accession>A0A3D5Q9U3</accession>
<evidence type="ECO:0008006" key="5">
    <source>
        <dbReference type="Google" id="ProtNLM"/>
    </source>
</evidence>
<evidence type="ECO:0000313" key="4">
    <source>
        <dbReference type="Proteomes" id="UP000262325"/>
    </source>
</evidence>
<gene>
    <name evidence="3" type="ORF">DHM44_02045</name>
</gene>
<dbReference type="AlphaFoldDB" id="A0A3D5Q9U3"/>
<proteinExistence type="predicted"/>
<dbReference type="Proteomes" id="UP000262325">
    <property type="component" value="Unassembled WGS sequence"/>
</dbReference>
<sequence length="297" mass="33641">MSRFSFVFTAFLACFVFLSFSAATAFEKVEIDKNTFVEQEEIFVHKGFNGFVSVTHALFIINESGETVNKSLKFSPGRYRHLKLLGNTAGEVKNENPAQVQLRLQPGKNEVVLSYAFSSRNNRILMDLSKNILVKRSYLLVPADRFEVTGDDVSKVQEMNMKDVLYSVYMSGSTIPYAEKNIYIVQTSGTATAGTADTDVSFHPQWLVRFWYQSPFAGLNPHIILIVIAAAALFLLYLRWKNKKEGGDTVNYAGQTKKDQIILDIHLLDEKFKNGEIGEEAYKIARDELKRAYAEEK</sequence>
<keyword evidence="2" id="KW-0732">Signal</keyword>
<name>A0A3D5Q9U3_FLESI</name>
<feature type="signal peptide" evidence="2">
    <location>
        <begin position="1"/>
        <end position="25"/>
    </location>
</feature>
<evidence type="ECO:0000313" key="3">
    <source>
        <dbReference type="EMBL" id="HCW92444.1"/>
    </source>
</evidence>
<dbReference type="EMBL" id="DPPF01000042">
    <property type="protein sequence ID" value="HCW92444.1"/>
    <property type="molecule type" value="Genomic_DNA"/>
</dbReference>
<evidence type="ECO:0000256" key="1">
    <source>
        <dbReference type="SAM" id="Phobius"/>
    </source>
</evidence>
<keyword evidence="1" id="KW-1133">Transmembrane helix</keyword>